<gene>
    <name evidence="2" type="ORF">AVEN_167845_1</name>
</gene>
<organism evidence="2 3">
    <name type="scientific">Araneus ventricosus</name>
    <name type="common">Orbweaver spider</name>
    <name type="synonym">Epeira ventricosa</name>
    <dbReference type="NCBI Taxonomy" id="182803"/>
    <lineage>
        <taxon>Eukaryota</taxon>
        <taxon>Metazoa</taxon>
        <taxon>Ecdysozoa</taxon>
        <taxon>Arthropoda</taxon>
        <taxon>Chelicerata</taxon>
        <taxon>Arachnida</taxon>
        <taxon>Araneae</taxon>
        <taxon>Araneomorphae</taxon>
        <taxon>Entelegynae</taxon>
        <taxon>Araneoidea</taxon>
        <taxon>Araneidae</taxon>
        <taxon>Araneus</taxon>
    </lineage>
</organism>
<sequence length="89" mass="9817">MTRTTPELAPLSKLPNHTSGRTFGPDGFSVHQTHLHDSSSGESGFETGTFRHRGRDITTRPRKSDENRRGVIGSLEIQLLSKSIWTVGS</sequence>
<accession>A0A4Y2KTF0</accession>
<dbReference type="EMBL" id="BGPR01004914">
    <property type="protein sequence ID" value="GBN04773.1"/>
    <property type="molecule type" value="Genomic_DNA"/>
</dbReference>
<protein>
    <submittedName>
        <fullName evidence="2">Uncharacterized protein</fullName>
    </submittedName>
</protein>
<evidence type="ECO:0000256" key="1">
    <source>
        <dbReference type="SAM" id="MobiDB-lite"/>
    </source>
</evidence>
<dbReference type="AlphaFoldDB" id="A0A4Y2KTF0"/>
<keyword evidence="3" id="KW-1185">Reference proteome</keyword>
<evidence type="ECO:0000313" key="2">
    <source>
        <dbReference type="EMBL" id="GBN04773.1"/>
    </source>
</evidence>
<comment type="caution">
    <text evidence="2">The sequence shown here is derived from an EMBL/GenBank/DDBJ whole genome shotgun (WGS) entry which is preliminary data.</text>
</comment>
<name>A0A4Y2KTF0_ARAVE</name>
<feature type="compositionally biased region" description="Basic and acidic residues" evidence="1">
    <location>
        <begin position="55"/>
        <end position="69"/>
    </location>
</feature>
<proteinExistence type="predicted"/>
<reference evidence="2 3" key="1">
    <citation type="journal article" date="2019" name="Sci. Rep.">
        <title>Orb-weaving spider Araneus ventricosus genome elucidates the spidroin gene catalogue.</title>
        <authorList>
            <person name="Kono N."/>
            <person name="Nakamura H."/>
            <person name="Ohtoshi R."/>
            <person name="Moran D.A.P."/>
            <person name="Shinohara A."/>
            <person name="Yoshida Y."/>
            <person name="Fujiwara M."/>
            <person name="Mori M."/>
            <person name="Tomita M."/>
            <person name="Arakawa K."/>
        </authorList>
    </citation>
    <scope>NUCLEOTIDE SEQUENCE [LARGE SCALE GENOMIC DNA]</scope>
</reference>
<dbReference type="Proteomes" id="UP000499080">
    <property type="component" value="Unassembled WGS sequence"/>
</dbReference>
<evidence type="ECO:0000313" key="3">
    <source>
        <dbReference type="Proteomes" id="UP000499080"/>
    </source>
</evidence>
<feature type="region of interest" description="Disordered" evidence="1">
    <location>
        <begin position="1"/>
        <end position="69"/>
    </location>
</feature>